<sequence>MDEMAALCAFQTSPGNLSGTRRRSPVVCARRVRGSTRGRSEKREGLYRRIGEYAEHFLKLSKLEFEAEQRATRELRERASAEKLCRDGEMVPSMRAVECGEFFSETIVLFSLKGNERIPGSLRFSPGDLLDFSRAGEEAYGTLLERTSKTLKVVVESLNVEVSGDGWRVDRGSNAINYERLCAALEGIIASGQSASPDEVINLISGTFSKDLVSATRKLLCSGSIANGDRRTIGAGKLEEQAKQPPTSSKKILKQQAAEVSKTLSSLSQSQRTAIRSALSRRVTLIQGPPGTGKTKTACALIGGYVQMRGTPILATAASNTATDNLLEGLEGLKVVRIGRAACVRENLRWLTLEARIAKSRSVAGLRAKLRTAERGNNSRAVRQLRAILFQEEKQAAKKIISGSDVIVSTCGSCGSELLDGLRIPTVVIDEATQAAEPTTLLPVLRGCEQLVLIGDHHQLPPTVISEEATAQGLDVSLFSRFWAMGIEPHLLNIQYRMHPFLFKLPSEMFYGGKILSGVTAEQRPVPRGIQWRNRAGALMFVKTESPDQAEGTSFANSREAAVVGKLVKELLNAGELSAEQIGVITPYSGQVRAICESLEGHGLDAGKMDISSVDGFQGREKELIIFSAVRCNKERRLGFTNDWRRLNVALTRARRGLVVVGSEDTLSADKTWARWLRSVHDHECSVSEEEFR</sequence>
<feature type="domain" description="DNA2/NAM7 helicase helicase" evidence="6">
    <location>
        <begin position="373"/>
        <end position="467"/>
    </location>
</feature>
<evidence type="ECO:0000256" key="5">
    <source>
        <dbReference type="ARBA" id="ARBA00022840"/>
    </source>
</evidence>
<dbReference type="Pfam" id="PF13086">
    <property type="entry name" value="AAA_11"/>
    <property type="match status" value="2"/>
</dbReference>
<evidence type="ECO:0000259" key="6">
    <source>
        <dbReference type="Pfam" id="PF13086"/>
    </source>
</evidence>
<proteinExistence type="inferred from homology"/>
<dbReference type="InterPro" id="IPR041677">
    <property type="entry name" value="DNA2/NAM7_AAA_11"/>
</dbReference>
<dbReference type="InterPro" id="IPR047187">
    <property type="entry name" value="SF1_C_Upf1"/>
</dbReference>
<evidence type="ECO:0000256" key="1">
    <source>
        <dbReference type="ARBA" id="ARBA00007913"/>
    </source>
</evidence>
<dbReference type="InterPro" id="IPR041679">
    <property type="entry name" value="DNA2/NAM7-like_C"/>
</dbReference>
<evidence type="ECO:0000313" key="8">
    <source>
        <dbReference type="EMBL" id="KAJ8906869.1"/>
    </source>
</evidence>
<dbReference type="PANTHER" id="PTHR43788">
    <property type="entry name" value="DNA2/NAM7 HELICASE FAMILY MEMBER"/>
    <property type="match status" value="1"/>
</dbReference>
<dbReference type="GO" id="GO:0005524">
    <property type="term" value="F:ATP binding"/>
    <property type="evidence" value="ECO:0007669"/>
    <property type="project" value="UniProtKB-KW"/>
</dbReference>
<dbReference type="InterPro" id="IPR050534">
    <property type="entry name" value="Coronavir_polyprotein_1ab"/>
</dbReference>
<evidence type="ECO:0008006" key="10">
    <source>
        <dbReference type="Google" id="ProtNLM"/>
    </source>
</evidence>
<gene>
    <name evidence="8" type="ORF">NDN08_003353</name>
</gene>
<dbReference type="GO" id="GO:0005694">
    <property type="term" value="C:chromosome"/>
    <property type="evidence" value="ECO:0007669"/>
    <property type="project" value="UniProtKB-ARBA"/>
</dbReference>
<evidence type="ECO:0000256" key="3">
    <source>
        <dbReference type="ARBA" id="ARBA00022801"/>
    </source>
</evidence>
<evidence type="ECO:0000256" key="2">
    <source>
        <dbReference type="ARBA" id="ARBA00022741"/>
    </source>
</evidence>
<dbReference type="CDD" id="cd18808">
    <property type="entry name" value="SF1_C_Upf1"/>
    <property type="match status" value="1"/>
</dbReference>
<dbReference type="FunFam" id="3.40.50.300:FF:000326">
    <property type="entry name" value="P-loop containing nucleoside triphosphate hydrolase"/>
    <property type="match status" value="1"/>
</dbReference>
<dbReference type="GO" id="GO:0016787">
    <property type="term" value="F:hydrolase activity"/>
    <property type="evidence" value="ECO:0007669"/>
    <property type="project" value="UniProtKB-KW"/>
</dbReference>
<comment type="similarity">
    <text evidence="1">Belongs to the DNA2/NAM7 helicase family.</text>
</comment>
<dbReference type="GO" id="GO:0043139">
    <property type="term" value="F:5'-3' DNA helicase activity"/>
    <property type="evidence" value="ECO:0007669"/>
    <property type="project" value="TreeGrafter"/>
</dbReference>
<dbReference type="EMBL" id="JAMWBK010000003">
    <property type="protein sequence ID" value="KAJ8906869.1"/>
    <property type="molecule type" value="Genomic_DNA"/>
</dbReference>
<keyword evidence="9" id="KW-1185">Reference proteome</keyword>
<dbReference type="PANTHER" id="PTHR43788:SF13">
    <property type="entry name" value="REGULATOR OF NONSENSE TRANSCRIPTS 1"/>
    <property type="match status" value="1"/>
</dbReference>
<name>A0AAV8UWH7_9RHOD</name>
<reference evidence="8 9" key="1">
    <citation type="journal article" date="2023" name="Nat. Commun.">
        <title>Origin of minicircular mitochondrial genomes in red algae.</title>
        <authorList>
            <person name="Lee Y."/>
            <person name="Cho C.H."/>
            <person name="Lee Y.M."/>
            <person name="Park S.I."/>
            <person name="Yang J.H."/>
            <person name="West J.A."/>
            <person name="Bhattacharya D."/>
            <person name="Yoon H.S."/>
        </authorList>
    </citation>
    <scope>NUCLEOTIDE SEQUENCE [LARGE SCALE GENOMIC DNA]</scope>
    <source>
        <strain evidence="8 9">CCMP1338</strain>
        <tissue evidence="8">Whole cell</tissue>
    </source>
</reference>
<dbReference type="SUPFAM" id="SSF52540">
    <property type="entry name" value="P-loop containing nucleoside triphosphate hydrolases"/>
    <property type="match status" value="1"/>
</dbReference>
<organism evidence="8 9">
    <name type="scientific">Rhodosorus marinus</name>
    <dbReference type="NCBI Taxonomy" id="101924"/>
    <lineage>
        <taxon>Eukaryota</taxon>
        <taxon>Rhodophyta</taxon>
        <taxon>Stylonematophyceae</taxon>
        <taxon>Stylonematales</taxon>
        <taxon>Stylonemataceae</taxon>
        <taxon>Rhodosorus</taxon>
    </lineage>
</organism>
<dbReference type="Pfam" id="PF13087">
    <property type="entry name" value="AAA_12"/>
    <property type="match status" value="1"/>
</dbReference>
<evidence type="ECO:0000256" key="4">
    <source>
        <dbReference type="ARBA" id="ARBA00022806"/>
    </source>
</evidence>
<feature type="domain" description="DNA2/NAM7 helicase-like C-terminal" evidence="7">
    <location>
        <begin position="474"/>
        <end position="664"/>
    </location>
</feature>
<keyword evidence="2" id="KW-0547">Nucleotide-binding</keyword>
<dbReference type="Proteomes" id="UP001157974">
    <property type="component" value="Unassembled WGS sequence"/>
</dbReference>
<dbReference type="InterPro" id="IPR027417">
    <property type="entry name" value="P-loop_NTPase"/>
</dbReference>
<keyword evidence="5" id="KW-0067">ATP-binding</keyword>
<dbReference type="Gene3D" id="2.40.30.270">
    <property type="match status" value="1"/>
</dbReference>
<protein>
    <recommendedName>
        <fullName evidence="10">AAA+ ATPase domain-containing protein</fullName>
    </recommendedName>
</protein>
<evidence type="ECO:0000313" key="9">
    <source>
        <dbReference type="Proteomes" id="UP001157974"/>
    </source>
</evidence>
<dbReference type="Gene3D" id="3.40.50.300">
    <property type="entry name" value="P-loop containing nucleotide triphosphate hydrolases"/>
    <property type="match status" value="2"/>
</dbReference>
<accession>A0AAV8UWH7</accession>
<keyword evidence="3" id="KW-0378">Hydrolase</keyword>
<keyword evidence="4" id="KW-0347">Helicase</keyword>
<feature type="domain" description="DNA2/NAM7 helicase helicase" evidence="6">
    <location>
        <begin position="267"/>
        <end position="362"/>
    </location>
</feature>
<comment type="caution">
    <text evidence="8">The sequence shown here is derived from an EMBL/GenBank/DDBJ whole genome shotgun (WGS) entry which is preliminary data.</text>
</comment>
<dbReference type="AlphaFoldDB" id="A0AAV8UWH7"/>
<evidence type="ECO:0000259" key="7">
    <source>
        <dbReference type="Pfam" id="PF13087"/>
    </source>
</evidence>